<evidence type="ECO:0000313" key="14">
    <source>
        <dbReference type="EMBL" id="JAG05529.1"/>
    </source>
</evidence>
<evidence type="ECO:0000256" key="6">
    <source>
        <dbReference type="ARBA" id="ARBA00017098"/>
    </source>
</evidence>
<feature type="binding site" evidence="12">
    <location>
        <position position="284"/>
    </location>
    <ligand>
        <name>5-hydroxyisourate</name>
        <dbReference type="ChEBI" id="CHEBI:18072"/>
    </ligand>
</feature>
<dbReference type="UniPathway" id="UPA00394">
    <property type="reaction ID" value="UER00650"/>
</dbReference>
<accession>A0A0A9WCJ7</accession>
<dbReference type="NCBIfam" id="TIGR03383">
    <property type="entry name" value="urate_oxi"/>
    <property type="match status" value="1"/>
</dbReference>
<dbReference type="InterPro" id="IPR019842">
    <property type="entry name" value="Uricase_CS"/>
</dbReference>
<dbReference type="FunFam" id="3.10.270.10:FF:000001">
    <property type="entry name" value="Uricase"/>
    <property type="match status" value="1"/>
</dbReference>
<dbReference type="SUPFAM" id="SSF55620">
    <property type="entry name" value="Tetrahydrobiopterin biosynthesis enzymes-like"/>
    <property type="match status" value="2"/>
</dbReference>
<evidence type="ECO:0000256" key="5">
    <source>
        <dbReference type="ARBA" id="ARBA00012598"/>
    </source>
</evidence>
<evidence type="ECO:0000256" key="2">
    <source>
        <dbReference type="ARBA" id="ARBA00004275"/>
    </source>
</evidence>
<feature type="active site" description="Charge relay system" evidence="11">
    <location>
        <position position="89"/>
    </location>
</feature>
<protein>
    <recommendedName>
        <fullName evidence="6 13">Uricase</fullName>
        <ecNumber evidence="5 13">1.7.3.3</ecNumber>
    </recommendedName>
</protein>
<dbReference type="EMBL" id="GBHO01006589">
    <property type="protein sequence ID" value="JAG37015.1"/>
    <property type="molecule type" value="Transcribed_RNA"/>
</dbReference>
<feature type="binding site" evidence="12">
    <location>
        <position position="284"/>
    </location>
    <ligand>
        <name>O2</name>
        <dbReference type="ChEBI" id="CHEBI:15379"/>
    </ligand>
</feature>
<reference evidence="14" key="2">
    <citation type="submission" date="2014-07" db="EMBL/GenBank/DDBJ databases">
        <authorList>
            <person name="Hull J."/>
        </authorList>
    </citation>
    <scope>NUCLEOTIDE SEQUENCE</scope>
</reference>
<feature type="binding site" evidence="12">
    <location>
        <position position="89"/>
    </location>
    <ligand>
        <name>urate</name>
        <dbReference type="ChEBI" id="CHEBI:17775"/>
    </ligand>
</feature>
<feature type="binding site" evidence="12">
    <location>
        <position position="192"/>
    </location>
    <ligand>
        <name>urate</name>
        <dbReference type="ChEBI" id="CHEBI:17775"/>
    </ligand>
</feature>
<feature type="binding site" evidence="12">
    <location>
        <position position="89"/>
    </location>
    <ligand>
        <name>5-hydroxyisourate</name>
        <dbReference type="ChEBI" id="CHEBI:18072"/>
    </ligand>
</feature>
<feature type="binding site" evidence="12">
    <location>
        <position position="258"/>
    </location>
    <ligand>
        <name>urate</name>
        <dbReference type="ChEBI" id="CHEBI:17775"/>
    </ligand>
</feature>
<feature type="active site" description="Charge relay system" evidence="11">
    <location>
        <position position="44"/>
    </location>
</feature>
<dbReference type="PROSITE" id="PS00366">
    <property type="entry name" value="URICASE"/>
    <property type="match status" value="1"/>
</dbReference>
<dbReference type="EMBL" id="GBHO01038075">
    <property type="protein sequence ID" value="JAG05529.1"/>
    <property type="molecule type" value="Transcribed_RNA"/>
</dbReference>
<dbReference type="GO" id="GO:0005777">
    <property type="term" value="C:peroxisome"/>
    <property type="evidence" value="ECO:0007669"/>
    <property type="project" value="UniProtKB-SubCell"/>
</dbReference>
<reference evidence="14" key="1">
    <citation type="journal article" date="2014" name="PLoS ONE">
        <title>Transcriptome-Based Identification of ABC Transporters in the Western Tarnished Plant Bug Lygus hesperus.</title>
        <authorList>
            <person name="Hull J.J."/>
            <person name="Chaney K."/>
            <person name="Geib S.M."/>
            <person name="Fabrick J.A."/>
            <person name="Brent C.S."/>
            <person name="Walsh D."/>
            <person name="Lavine L.C."/>
        </authorList>
    </citation>
    <scope>NUCLEOTIDE SEQUENCE</scope>
</reference>
<dbReference type="InterPro" id="IPR002042">
    <property type="entry name" value="Uricase"/>
</dbReference>
<dbReference type="PANTHER" id="PTHR42874">
    <property type="entry name" value="URICASE"/>
    <property type="match status" value="1"/>
</dbReference>
<feature type="binding site" evidence="12">
    <location>
        <position position="209"/>
    </location>
    <ligand>
        <name>5-hydroxyisourate</name>
        <dbReference type="ChEBI" id="CHEBI:18072"/>
    </ligand>
</feature>
<feature type="binding site" evidence="12">
    <location>
        <position position="257"/>
    </location>
    <ligand>
        <name>5-hydroxyisourate</name>
        <dbReference type="ChEBI" id="CHEBI:18072"/>
    </ligand>
</feature>
<feature type="active site" description="Charge relay system" evidence="11">
    <location>
        <position position="286"/>
    </location>
</feature>
<evidence type="ECO:0000256" key="1">
    <source>
        <dbReference type="ARBA" id="ARBA00003860"/>
    </source>
</evidence>
<comment type="similarity">
    <text evidence="4 13">Belongs to the uricase family.</text>
</comment>
<evidence type="ECO:0000313" key="15">
    <source>
        <dbReference type="EMBL" id="JAG37015.1"/>
    </source>
</evidence>
<keyword evidence="7 13" id="KW-0659">Purine metabolism</keyword>
<feature type="binding site" evidence="12">
    <location>
        <position position="192"/>
    </location>
    <ligand>
        <name>5-hydroxyisourate</name>
        <dbReference type="ChEBI" id="CHEBI:18072"/>
    </ligand>
</feature>
<feature type="binding site" evidence="12">
    <location>
        <position position="90"/>
    </location>
    <ligand>
        <name>5-hydroxyisourate</name>
        <dbReference type="ChEBI" id="CHEBI:18072"/>
    </ligand>
</feature>
<dbReference type="AlphaFoldDB" id="A0A0A9WCJ7"/>
<feature type="non-terminal residue" evidence="14">
    <location>
        <position position="1"/>
    </location>
</feature>
<evidence type="ECO:0000256" key="9">
    <source>
        <dbReference type="ARBA" id="ARBA00023140"/>
    </source>
</evidence>
<dbReference type="GO" id="GO:0006145">
    <property type="term" value="P:purine nucleobase catabolic process"/>
    <property type="evidence" value="ECO:0007669"/>
    <property type="project" value="TreeGrafter"/>
</dbReference>
<name>A0A0A9WCJ7_LYGHE</name>
<keyword evidence="9" id="KW-0576">Peroxisome</keyword>
<evidence type="ECO:0000256" key="12">
    <source>
        <dbReference type="PIRSR" id="PIRSR000241-2"/>
    </source>
</evidence>
<keyword evidence="8 13" id="KW-0560">Oxidoreductase</keyword>
<evidence type="ECO:0000256" key="13">
    <source>
        <dbReference type="RuleBase" id="RU004455"/>
    </source>
</evidence>
<dbReference type="PRINTS" id="PR00093">
    <property type="entry name" value="URICASE"/>
</dbReference>
<dbReference type="GO" id="GO:0019628">
    <property type="term" value="P:urate catabolic process"/>
    <property type="evidence" value="ECO:0007669"/>
    <property type="project" value="UniProtKB-UniPathway"/>
</dbReference>
<comment type="catalytic activity">
    <reaction evidence="10 13">
        <text>urate + O2 + H2O = 5-hydroxyisourate + H2O2</text>
        <dbReference type="Rhea" id="RHEA:21368"/>
        <dbReference type="ChEBI" id="CHEBI:15377"/>
        <dbReference type="ChEBI" id="CHEBI:15379"/>
        <dbReference type="ChEBI" id="CHEBI:16240"/>
        <dbReference type="ChEBI" id="CHEBI:17775"/>
        <dbReference type="ChEBI" id="CHEBI:18072"/>
        <dbReference type="EC" id="1.7.3.3"/>
    </reaction>
</comment>
<evidence type="ECO:0000256" key="4">
    <source>
        <dbReference type="ARBA" id="ARBA00009760"/>
    </source>
</evidence>
<feature type="binding site" evidence="12">
    <location>
        <position position="284"/>
    </location>
    <ligand>
        <name>urate</name>
        <dbReference type="ChEBI" id="CHEBI:17775"/>
    </ligand>
</feature>
<feature type="binding site" evidence="12">
    <location>
        <position position="258"/>
    </location>
    <ligand>
        <name>5-hydroxyisourate</name>
        <dbReference type="ChEBI" id="CHEBI:18072"/>
    </ligand>
</feature>
<sequence>WHLGKRYTCSKQENRKMASNYTHSQLARYEKSSDYEIAESYYGKSFVKLLHISRAGKRHTAKEVEVDTKLTLNSTIDYTRGDNRDIVATDSQKNIVYVTAKQYGVKSPEEFGLLLCEIFLSKYPHVDAARVTVTEYPWQRMVADGRPHNHAFVMVPVSERWANVQMTRKGRSASIESGLRNLRVLKTTQSAFVNFVNDEYRTLPDAPDRVFSTLVSSSWNYTNTVGLDFDKAWETVRDTILEKFAGNAEDGVFSPSVQNTLYDAETAVLNRIPQVDSIVMDLPNKHYIEVDMSKFPKEMVGEEANHDVLLPLDKPSGLIHARLSRRGKAKL</sequence>
<organism evidence="14">
    <name type="scientific">Lygus hesperus</name>
    <name type="common">Western plant bug</name>
    <dbReference type="NCBI Taxonomy" id="30085"/>
    <lineage>
        <taxon>Eukaryota</taxon>
        <taxon>Metazoa</taxon>
        <taxon>Ecdysozoa</taxon>
        <taxon>Arthropoda</taxon>
        <taxon>Hexapoda</taxon>
        <taxon>Insecta</taxon>
        <taxon>Pterygota</taxon>
        <taxon>Neoptera</taxon>
        <taxon>Paraneoptera</taxon>
        <taxon>Hemiptera</taxon>
        <taxon>Heteroptera</taxon>
        <taxon>Panheteroptera</taxon>
        <taxon>Cimicomorpha</taxon>
        <taxon>Miridae</taxon>
        <taxon>Mirini</taxon>
        <taxon>Lygus</taxon>
    </lineage>
</organism>
<dbReference type="EC" id="1.7.3.3" evidence="5 13"/>
<dbReference type="Pfam" id="PF01014">
    <property type="entry name" value="Uricase"/>
    <property type="match status" value="2"/>
</dbReference>
<comment type="subcellular location">
    <subcellularLocation>
        <location evidence="2">Peroxisome</location>
    </subcellularLocation>
</comment>
<feature type="binding site" evidence="12">
    <location>
        <position position="90"/>
    </location>
    <ligand>
        <name>urate</name>
        <dbReference type="ChEBI" id="CHEBI:17775"/>
    </ligand>
</feature>
<dbReference type="PANTHER" id="PTHR42874:SF1">
    <property type="entry name" value="URICASE"/>
    <property type="match status" value="1"/>
</dbReference>
<feature type="binding site" evidence="12">
    <location>
        <position position="89"/>
    </location>
    <ligand>
        <name>O2</name>
        <dbReference type="ChEBI" id="CHEBI:15379"/>
    </ligand>
</feature>
<comment type="function">
    <text evidence="1 13">Catalyzes the oxidation of uric acid to 5-hydroxyisourate, which is further processed to form (S)-allantoin.</text>
</comment>
<dbReference type="Gene3D" id="3.10.270.10">
    <property type="entry name" value="Urate Oxidase"/>
    <property type="match status" value="1"/>
</dbReference>
<gene>
    <name evidence="15" type="ORF">CM83_89777</name>
    <name evidence="14" type="ORF">CM83_89779</name>
</gene>
<comment type="pathway">
    <text evidence="3">Purine metabolism; urate degradation; (S)-allantoin from urate: step 1/3.</text>
</comment>
<dbReference type="PIRSF" id="PIRSF000241">
    <property type="entry name" value="Urate_oxidase"/>
    <property type="match status" value="1"/>
</dbReference>
<feature type="binding site" evidence="12">
    <location>
        <position position="257"/>
    </location>
    <ligand>
        <name>urate</name>
        <dbReference type="ChEBI" id="CHEBI:17775"/>
    </ligand>
</feature>
<dbReference type="GO" id="GO:0004846">
    <property type="term" value="F:urate oxidase activity"/>
    <property type="evidence" value="ECO:0007669"/>
    <property type="project" value="UniProtKB-EC"/>
</dbReference>
<feature type="binding site" evidence="12">
    <location>
        <position position="209"/>
    </location>
    <ligand>
        <name>urate</name>
        <dbReference type="ChEBI" id="CHEBI:17775"/>
    </ligand>
</feature>
<evidence type="ECO:0000256" key="10">
    <source>
        <dbReference type="ARBA" id="ARBA00048818"/>
    </source>
</evidence>
<evidence type="ECO:0000256" key="8">
    <source>
        <dbReference type="ARBA" id="ARBA00023002"/>
    </source>
</evidence>
<evidence type="ECO:0000256" key="7">
    <source>
        <dbReference type="ARBA" id="ARBA00022631"/>
    </source>
</evidence>
<proteinExistence type="inferred from homology"/>
<evidence type="ECO:0000256" key="3">
    <source>
        <dbReference type="ARBA" id="ARBA00004831"/>
    </source>
</evidence>
<evidence type="ECO:0000256" key="11">
    <source>
        <dbReference type="PIRSR" id="PIRSR000241-1"/>
    </source>
</evidence>